<dbReference type="SUPFAM" id="SSF101874">
    <property type="entry name" value="YceI-like"/>
    <property type="match status" value="1"/>
</dbReference>
<evidence type="ECO:0000313" key="4">
    <source>
        <dbReference type="Proteomes" id="UP000198510"/>
    </source>
</evidence>
<evidence type="ECO:0000313" key="3">
    <source>
        <dbReference type="EMBL" id="SDL62255.1"/>
    </source>
</evidence>
<accession>A0A1G9LL77</accession>
<dbReference type="Proteomes" id="UP000198510">
    <property type="component" value="Unassembled WGS sequence"/>
</dbReference>
<dbReference type="InterPro" id="IPR036761">
    <property type="entry name" value="TTHA0802/YceI-like_sf"/>
</dbReference>
<proteinExistence type="predicted"/>
<dbReference type="SMART" id="SM00867">
    <property type="entry name" value="YceI"/>
    <property type="match status" value="1"/>
</dbReference>
<keyword evidence="4" id="KW-1185">Reference proteome</keyword>
<dbReference type="InterPro" id="IPR007372">
    <property type="entry name" value="Lipid/polyisoprenoid-bd_YceI"/>
</dbReference>
<reference evidence="3 4" key="1">
    <citation type="submission" date="2016-10" db="EMBL/GenBank/DDBJ databases">
        <authorList>
            <person name="de Groot N.N."/>
        </authorList>
    </citation>
    <scope>NUCLEOTIDE SEQUENCE [LARGE SCALE GENOMIC DNA]</scope>
    <source>
        <strain evidence="3 4">DSM 25186</strain>
    </source>
</reference>
<organism evidence="3 4">
    <name type="scientific">Catalinimonas alkaloidigena</name>
    <dbReference type="NCBI Taxonomy" id="1075417"/>
    <lineage>
        <taxon>Bacteria</taxon>
        <taxon>Pseudomonadati</taxon>
        <taxon>Bacteroidota</taxon>
        <taxon>Cytophagia</taxon>
        <taxon>Cytophagales</taxon>
        <taxon>Catalimonadaceae</taxon>
        <taxon>Catalinimonas</taxon>
    </lineage>
</organism>
<sequence>MKKVSSFFFAAALMVAATVQASNGPQATTQTVDTDKSSLEWVGKKVTGQHNGTIDLKSGSLQVNGNKVTGGSFVIDMSSIVVKDIQDAEMNGKLTGHLNSEDFFSVEKHPTATFVITNVKALKGNQAEITGDLTIKGITHAVTFPATVSVSKQGTKATAEFDIDRTKWDIRYGSGSFFEGLGDKVIYDDFTIRLNLVTNPEA</sequence>
<dbReference type="STRING" id="1075417.SAMN05421823_10773"/>
<feature type="signal peptide" evidence="1">
    <location>
        <begin position="1"/>
        <end position="21"/>
    </location>
</feature>
<dbReference type="RefSeq" id="WP_089684334.1">
    <property type="nucleotide sequence ID" value="NZ_FNFO01000007.1"/>
</dbReference>
<gene>
    <name evidence="3" type="ORF">SAMN05421823_10773</name>
</gene>
<name>A0A1G9LL77_9BACT</name>
<dbReference type="EMBL" id="FNFO01000007">
    <property type="protein sequence ID" value="SDL62255.1"/>
    <property type="molecule type" value="Genomic_DNA"/>
</dbReference>
<dbReference type="PANTHER" id="PTHR34406:SF1">
    <property type="entry name" value="PROTEIN YCEI"/>
    <property type="match status" value="1"/>
</dbReference>
<dbReference type="OrthoDB" id="951410at2"/>
<dbReference type="PANTHER" id="PTHR34406">
    <property type="entry name" value="PROTEIN YCEI"/>
    <property type="match status" value="1"/>
</dbReference>
<feature type="domain" description="Lipid/polyisoprenoid-binding YceI-like" evidence="2">
    <location>
        <begin position="29"/>
        <end position="199"/>
    </location>
</feature>
<keyword evidence="1" id="KW-0732">Signal</keyword>
<protein>
    <submittedName>
        <fullName evidence="3">Polyisoprenoid-binding protein YceI</fullName>
    </submittedName>
</protein>
<feature type="chain" id="PRO_5011603641" evidence="1">
    <location>
        <begin position="22"/>
        <end position="202"/>
    </location>
</feature>
<evidence type="ECO:0000259" key="2">
    <source>
        <dbReference type="SMART" id="SM00867"/>
    </source>
</evidence>
<dbReference type="AlphaFoldDB" id="A0A1G9LL77"/>
<dbReference type="Pfam" id="PF04264">
    <property type="entry name" value="YceI"/>
    <property type="match status" value="1"/>
</dbReference>
<evidence type="ECO:0000256" key="1">
    <source>
        <dbReference type="SAM" id="SignalP"/>
    </source>
</evidence>
<dbReference type="Gene3D" id="2.40.128.110">
    <property type="entry name" value="Lipid/polyisoprenoid-binding, YceI-like"/>
    <property type="match status" value="1"/>
</dbReference>